<evidence type="ECO:0000256" key="1">
    <source>
        <dbReference type="SAM" id="MobiDB-lite"/>
    </source>
</evidence>
<feature type="signal peptide" evidence="2">
    <location>
        <begin position="1"/>
        <end position="19"/>
    </location>
</feature>
<feature type="region of interest" description="Disordered" evidence="1">
    <location>
        <begin position="245"/>
        <end position="294"/>
    </location>
</feature>
<keyword evidence="4" id="KW-1185">Reference proteome</keyword>
<organism evidence="3 4">
    <name type="scientific">Occallatibacter riparius</name>
    <dbReference type="NCBI Taxonomy" id="1002689"/>
    <lineage>
        <taxon>Bacteria</taxon>
        <taxon>Pseudomonadati</taxon>
        <taxon>Acidobacteriota</taxon>
        <taxon>Terriglobia</taxon>
        <taxon>Terriglobales</taxon>
        <taxon>Acidobacteriaceae</taxon>
        <taxon>Occallatibacter</taxon>
    </lineage>
</organism>
<dbReference type="Proteomes" id="UP001059380">
    <property type="component" value="Chromosome"/>
</dbReference>
<protein>
    <submittedName>
        <fullName evidence="3">Uncharacterized protein</fullName>
    </submittedName>
</protein>
<keyword evidence="2" id="KW-0732">Signal</keyword>
<evidence type="ECO:0000313" key="4">
    <source>
        <dbReference type="Proteomes" id="UP001059380"/>
    </source>
</evidence>
<dbReference type="KEGG" id="orp:MOP44_16260"/>
<dbReference type="RefSeq" id="WP_260791225.1">
    <property type="nucleotide sequence ID" value="NZ_CP093313.1"/>
</dbReference>
<reference evidence="3" key="1">
    <citation type="submission" date="2021-04" db="EMBL/GenBank/DDBJ databases">
        <title>Phylogenetic analysis of Acidobacteriaceae.</title>
        <authorList>
            <person name="Qiu L."/>
            <person name="Zhang Q."/>
        </authorList>
    </citation>
    <scope>NUCLEOTIDE SEQUENCE</scope>
    <source>
        <strain evidence="3">DSM 25168</strain>
    </source>
</reference>
<accession>A0A9J7BGM0</accession>
<evidence type="ECO:0000313" key="3">
    <source>
        <dbReference type="EMBL" id="UWZ82124.1"/>
    </source>
</evidence>
<sequence>MRSFSLRLFLFALMACAFAAPRLAQAQGDPAFHWVDFRSDADQSVIVWVTRALSSEKWTAIREIGVLYDAALVVTTERSAPDALPSSDTFQLWSVNLTTKLKTPLLKGVNLRWVDWLELREGSPRELAALYDDCRDCAVTTYFTAFHYDYAQHIIAARWIRGGQTVPVWGTAPAGVDLTQMYAVLAQPDGQQYLATWLHYDYGKQKSPDDYVYRFGVNPFNGVEQTAVMTRKEGEELKPKLCAAQNVPQGMSRGQDSQLCDPFRAKAERRPTTTPPANAQGRSVPPGSHPAPKK</sequence>
<gene>
    <name evidence="3" type="ORF">MOP44_16260</name>
</gene>
<feature type="chain" id="PRO_5039916115" evidence="2">
    <location>
        <begin position="20"/>
        <end position="294"/>
    </location>
</feature>
<feature type="compositionally biased region" description="Polar residues" evidence="1">
    <location>
        <begin position="246"/>
        <end position="258"/>
    </location>
</feature>
<proteinExistence type="predicted"/>
<dbReference type="AlphaFoldDB" id="A0A9J7BGM0"/>
<evidence type="ECO:0000256" key="2">
    <source>
        <dbReference type="SAM" id="SignalP"/>
    </source>
</evidence>
<dbReference type="EMBL" id="CP093313">
    <property type="protein sequence ID" value="UWZ82124.1"/>
    <property type="molecule type" value="Genomic_DNA"/>
</dbReference>
<name>A0A9J7BGM0_9BACT</name>